<protein>
    <submittedName>
        <fullName evidence="6">LysR family transcriptional regulator</fullName>
    </submittedName>
</protein>
<dbReference type="InterPro" id="IPR036390">
    <property type="entry name" value="WH_DNA-bd_sf"/>
</dbReference>
<dbReference type="Pfam" id="PF00126">
    <property type="entry name" value="HTH_1"/>
    <property type="match status" value="1"/>
</dbReference>
<dbReference type="PROSITE" id="PS50931">
    <property type="entry name" value="HTH_LYSR"/>
    <property type="match status" value="1"/>
</dbReference>
<comment type="caution">
    <text evidence="6">The sequence shown here is derived from an EMBL/GenBank/DDBJ whole genome shotgun (WGS) entry which is preliminary data.</text>
</comment>
<reference evidence="6" key="1">
    <citation type="journal article" date="2014" name="Int. J. Syst. Evol. Microbiol.">
        <title>Complete genome sequence of Corynebacterium casei LMG S-19264T (=DSM 44701T), isolated from a smear-ripened cheese.</title>
        <authorList>
            <consortium name="US DOE Joint Genome Institute (JGI-PGF)"/>
            <person name="Walter F."/>
            <person name="Albersmeier A."/>
            <person name="Kalinowski J."/>
            <person name="Ruckert C."/>
        </authorList>
    </citation>
    <scope>NUCLEOTIDE SEQUENCE</scope>
    <source>
        <strain evidence="6">CGMCC 1.15330</strain>
    </source>
</reference>
<comment type="similarity">
    <text evidence="1">Belongs to the LysR transcriptional regulatory family.</text>
</comment>
<organism evidence="6 7">
    <name type="scientific">Sphingomonas metalli</name>
    <dbReference type="NCBI Taxonomy" id="1779358"/>
    <lineage>
        <taxon>Bacteria</taxon>
        <taxon>Pseudomonadati</taxon>
        <taxon>Pseudomonadota</taxon>
        <taxon>Alphaproteobacteria</taxon>
        <taxon>Sphingomonadales</taxon>
        <taxon>Sphingomonadaceae</taxon>
        <taxon>Sphingomonas</taxon>
    </lineage>
</organism>
<dbReference type="Gene3D" id="3.40.190.10">
    <property type="entry name" value="Periplasmic binding protein-like II"/>
    <property type="match status" value="2"/>
</dbReference>
<keyword evidence="4" id="KW-0804">Transcription</keyword>
<dbReference type="PANTHER" id="PTHR30346:SF28">
    <property type="entry name" value="HTH-TYPE TRANSCRIPTIONAL REGULATOR CYNR"/>
    <property type="match status" value="1"/>
</dbReference>
<dbReference type="InterPro" id="IPR036388">
    <property type="entry name" value="WH-like_DNA-bd_sf"/>
</dbReference>
<keyword evidence="3" id="KW-0238">DNA-binding</keyword>
<proteinExistence type="inferred from homology"/>
<feature type="domain" description="HTH lysR-type" evidence="5">
    <location>
        <begin position="2"/>
        <end position="59"/>
    </location>
</feature>
<dbReference type="SUPFAM" id="SSF53850">
    <property type="entry name" value="Periplasmic binding protein-like II"/>
    <property type="match status" value="1"/>
</dbReference>
<dbReference type="GO" id="GO:0032993">
    <property type="term" value="C:protein-DNA complex"/>
    <property type="evidence" value="ECO:0007669"/>
    <property type="project" value="TreeGrafter"/>
</dbReference>
<dbReference type="EMBL" id="BMIH01000001">
    <property type="protein sequence ID" value="GGB21132.1"/>
    <property type="molecule type" value="Genomic_DNA"/>
</dbReference>
<keyword evidence="2" id="KW-0805">Transcription regulation</keyword>
<dbReference type="PANTHER" id="PTHR30346">
    <property type="entry name" value="TRANSCRIPTIONAL DUAL REGULATOR HCAR-RELATED"/>
    <property type="match status" value="1"/>
</dbReference>
<gene>
    <name evidence="6" type="ORF">GCM10011380_08430</name>
</gene>
<evidence type="ECO:0000313" key="7">
    <source>
        <dbReference type="Proteomes" id="UP000623067"/>
    </source>
</evidence>
<accession>A0A916WQU3</accession>
<dbReference type="InterPro" id="IPR000847">
    <property type="entry name" value="LysR_HTH_N"/>
</dbReference>
<dbReference type="FunFam" id="1.10.10.10:FF:000001">
    <property type="entry name" value="LysR family transcriptional regulator"/>
    <property type="match status" value="1"/>
</dbReference>
<reference evidence="6" key="2">
    <citation type="submission" date="2020-09" db="EMBL/GenBank/DDBJ databases">
        <authorList>
            <person name="Sun Q."/>
            <person name="Zhou Y."/>
        </authorList>
    </citation>
    <scope>NUCLEOTIDE SEQUENCE</scope>
    <source>
        <strain evidence="6">CGMCC 1.15330</strain>
    </source>
</reference>
<name>A0A916WQU3_9SPHN</name>
<evidence type="ECO:0000259" key="5">
    <source>
        <dbReference type="PROSITE" id="PS50931"/>
    </source>
</evidence>
<dbReference type="Pfam" id="PF03466">
    <property type="entry name" value="LysR_substrate"/>
    <property type="match status" value="1"/>
</dbReference>
<dbReference type="InterPro" id="IPR005119">
    <property type="entry name" value="LysR_subst-bd"/>
</dbReference>
<dbReference type="GO" id="GO:0003677">
    <property type="term" value="F:DNA binding"/>
    <property type="evidence" value="ECO:0007669"/>
    <property type="project" value="UniProtKB-KW"/>
</dbReference>
<dbReference type="CDD" id="cd05466">
    <property type="entry name" value="PBP2_LTTR_substrate"/>
    <property type="match status" value="1"/>
</dbReference>
<evidence type="ECO:0000256" key="1">
    <source>
        <dbReference type="ARBA" id="ARBA00009437"/>
    </source>
</evidence>
<keyword evidence="7" id="KW-1185">Reference proteome</keyword>
<dbReference type="Proteomes" id="UP000623067">
    <property type="component" value="Unassembled WGS sequence"/>
</dbReference>
<dbReference type="SUPFAM" id="SSF46785">
    <property type="entry name" value="Winged helix' DNA-binding domain"/>
    <property type="match status" value="1"/>
</dbReference>
<evidence type="ECO:0000256" key="3">
    <source>
        <dbReference type="ARBA" id="ARBA00023125"/>
    </source>
</evidence>
<sequence length="304" mass="32115">MIDRYLIRYFLAVVEQGSFSRAAGQCGVSQPTLSVGIGKLEKLVGEPLFLRTSRRVELTPAGARMVPVARRIEAQFAELERQTANGPADGAMRLIRLGVTATLPAAWLEEALGTVMRAGLSERLEIVEHRASELRPLLDRGRIDAILGRVDGVAQATPLFAEGYGIAMAPGHRLAARTALTTDDLAGEAMLVRRQCEALAETSRFFTARGVRPFMAARTVSEDRAIAYVRAGLAITVMPASYAALGVAIVPLEGFAARRTIGLAIAPDAVARAGDSAALQTLATALTAIAGRGDATPPTDGAAR</sequence>
<dbReference type="GO" id="GO:0003700">
    <property type="term" value="F:DNA-binding transcription factor activity"/>
    <property type="evidence" value="ECO:0007669"/>
    <property type="project" value="InterPro"/>
</dbReference>
<evidence type="ECO:0000256" key="4">
    <source>
        <dbReference type="ARBA" id="ARBA00023163"/>
    </source>
</evidence>
<evidence type="ECO:0000256" key="2">
    <source>
        <dbReference type="ARBA" id="ARBA00023015"/>
    </source>
</evidence>
<dbReference type="RefSeq" id="WP_188657396.1">
    <property type="nucleotide sequence ID" value="NZ_BMIH01000001.1"/>
</dbReference>
<dbReference type="Gene3D" id="1.10.10.10">
    <property type="entry name" value="Winged helix-like DNA-binding domain superfamily/Winged helix DNA-binding domain"/>
    <property type="match status" value="1"/>
</dbReference>
<dbReference type="AlphaFoldDB" id="A0A916WQU3"/>
<evidence type="ECO:0000313" key="6">
    <source>
        <dbReference type="EMBL" id="GGB21132.1"/>
    </source>
</evidence>
<dbReference type="PRINTS" id="PR00039">
    <property type="entry name" value="HTHLYSR"/>
</dbReference>